<feature type="transmembrane region" description="Helical" evidence="1">
    <location>
        <begin position="60"/>
        <end position="79"/>
    </location>
</feature>
<keyword evidence="3" id="KW-1185">Reference proteome</keyword>
<feature type="transmembrane region" description="Helical" evidence="1">
    <location>
        <begin position="180"/>
        <end position="203"/>
    </location>
</feature>
<accession>A0A3A1VEU6</accession>
<reference evidence="2 3" key="1">
    <citation type="submission" date="2018-09" db="EMBL/GenBank/DDBJ databases">
        <title>Paenibacillus aracenensis nov. sp. isolated from a cave in southern Spain.</title>
        <authorList>
            <person name="Jurado V."/>
            <person name="Gutierrez-Patricio S."/>
            <person name="Gonzalez-Pimentel J.L."/>
            <person name="Miller A.Z."/>
            <person name="Laiz L."/>
            <person name="Saiz-Jimenez C."/>
        </authorList>
    </citation>
    <scope>NUCLEOTIDE SEQUENCE [LARGE SCALE GENOMIC DNA]</scope>
    <source>
        <strain evidence="2 3">DSM 22867</strain>
    </source>
</reference>
<dbReference type="AlphaFoldDB" id="A0A3A1VEU6"/>
<dbReference type="PANTHER" id="PTHR37305">
    <property type="entry name" value="INTEGRAL MEMBRANE PROTEIN-RELATED"/>
    <property type="match status" value="1"/>
</dbReference>
<proteinExistence type="predicted"/>
<dbReference type="OrthoDB" id="8613028at2"/>
<evidence type="ECO:0000256" key="1">
    <source>
        <dbReference type="SAM" id="Phobius"/>
    </source>
</evidence>
<feature type="transmembrane region" description="Helical" evidence="1">
    <location>
        <begin position="223"/>
        <end position="245"/>
    </location>
</feature>
<sequence length="251" mass="27652">MRNFGALLTNEWLKLYKKKSFFVYFAVMAAFIGVCAYIAYRGWMDGVDSALGFTEQIVTMSTAGQILPLVAIIAIANVVPQEFRMGTIKLLLIRAQSRSKILASKYITTLLFSIALIIATFGMAMLTGLLLYGFGGGAGSWSSIGENVLYLTVYTLVFVTLTFMIGVLTKASGATVGISMFCVMLGGLFTMLLSHYDFIKYVLFPNADLSAYQSGMMPEDMSMTFSAIVIAVYMIIFLFISFATFRKRDIS</sequence>
<keyword evidence="1" id="KW-0472">Membrane</keyword>
<name>A0A3A1VEU6_9BACL</name>
<dbReference type="Pfam" id="PF12730">
    <property type="entry name" value="ABC2_membrane_4"/>
    <property type="match status" value="1"/>
</dbReference>
<dbReference type="PANTHER" id="PTHR37305:SF1">
    <property type="entry name" value="MEMBRANE PROTEIN"/>
    <property type="match status" value="1"/>
</dbReference>
<evidence type="ECO:0000313" key="3">
    <source>
        <dbReference type="Proteomes" id="UP000266482"/>
    </source>
</evidence>
<comment type="caution">
    <text evidence="2">The sequence shown here is derived from an EMBL/GenBank/DDBJ whole genome shotgun (WGS) entry which is preliminary data.</text>
</comment>
<organism evidence="2 3">
    <name type="scientific">Paenibacillus nanensis</name>
    <dbReference type="NCBI Taxonomy" id="393251"/>
    <lineage>
        <taxon>Bacteria</taxon>
        <taxon>Bacillati</taxon>
        <taxon>Bacillota</taxon>
        <taxon>Bacilli</taxon>
        <taxon>Bacillales</taxon>
        <taxon>Paenibacillaceae</taxon>
        <taxon>Paenibacillus</taxon>
    </lineage>
</organism>
<evidence type="ECO:0000313" key="2">
    <source>
        <dbReference type="EMBL" id="RIX59439.1"/>
    </source>
</evidence>
<protein>
    <submittedName>
        <fullName evidence="2">ABC transporter permease</fullName>
    </submittedName>
</protein>
<feature type="transmembrane region" description="Helical" evidence="1">
    <location>
        <begin position="21"/>
        <end position="40"/>
    </location>
</feature>
<keyword evidence="1" id="KW-1133">Transmembrane helix</keyword>
<dbReference type="Proteomes" id="UP000266482">
    <property type="component" value="Unassembled WGS sequence"/>
</dbReference>
<feature type="transmembrane region" description="Helical" evidence="1">
    <location>
        <begin position="147"/>
        <end position="168"/>
    </location>
</feature>
<feature type="transmembrane region" description="Helical" evidence="1">
    <location>
        <begin position="106"/>
        <end position="135"/>
    </location>
</feature>
<keyword evidence="1" id="KW-0812">Transmembrane</keyword>
<dbReference type="EMBL" id="QXQA01000002">
    <property type="protein sequence ID" value="RIX59439.1"/>
    <property type="molecule type" value="Genomic_DNA"/>
</dbReference>
<dbReference type="RefSeq" id="WP_119598270.1">
    <property type="nucleotide sequence ID" value="NZ_QXQA01000002.1"/>
</dbReference>
<gene>
    <name evidence="2" type="ORF">D3P08_04635</name>
</gene>